<feature type="transmembrane region" description="Helical" evidence="1">
    <location>
        <begin position="119"/>
        <end position="140"/>
    </location>
</feature>
<dbReference type="InterPro" id="IPR027788">
    <property type="entry name" value="Alpha/beta-hydrolase_N_dom"/>
</dbReference>
<dbReference type="Pfam" id="PF15420">
    <property type="entry name" value="Abhydrolase_9_N"/>
    <property type="match status" value="1"/>
</dbReference>
<keyword evidence="1" id="KW-1133">Transmembrane helix</keyword>
<keyword evidence="5" id="KW-1185">Reference proteome</keyword>
<reference evidence="4 5" key="1">
    <citation type="submission" date="2018-12" db="EMBL/GenBank/DDBJ databases">
        <title>YIM 101343 draft genome.</title>
        <authorList>
            <person name="Chen X."/>
        </authorList>
    </citation>
    <scope>NUCLEOTIDE SEQUENCE [LARGE SCALE GENOMIC DNA]</scope>
    <source>
        <strain evidence="4 5">YIM 101343</strain>
    </source>
</reference>
<dbReference type="EMBL" id="RXHJ01000004">
    <property type="protein sequence ID" value="RSZ64757.1"/>
    <property type="molecule type" value="Genomic_DNA"/>
</dbReference>
<feature type="transmembrane region" description="Helical" evidence="1">
    <location>
        <begin position="161"/>
        <end position="179"/>
    </location>
</feature>
<feature type="transmembrane region" description="Helical" evidence="1">
    <location>
        <begin position="79"/>
        <end position="99"/>
    </location>
</feature>
<evidence type="ECO:0000313" key="4">
    <source>
        <dbReference type="EMBL" id="RSZ64757.1"/>
    </source>
</evidence>
<dbReference type="InterPro" id="IPR027787">
    <property type="entry name" value="Alpha/beta-hydrolase_catalytic"/>
</dbReference>
<dbReference type="AlphaFoldDB" id="A0A430I0B7"/>
<feature type="domain" description="Alpha/beta-hydrolase catalytic" evidence="2">
    <location>
        <begin position="296"/>
        <end position="587"/>
    </location>
</feature>
<sequence>MRVPRRLHHRILAAAAPVAVHALRGAAFALEVTADLTPGFRMTRRRRLPEDLGAGILGAELATWWAISPSLLPRPWWVTAANVAICQGAGHVAGTGVSWALNRWLRRHGLRPPARVRHFWLETGHTAVALVTMGAVFMSLRRQRQQARLVHLEHVRGGRHALAGGVVGTAGYGMLLLLGDAAQVSVDELGRRLSRWMPLGVAWSLAAGGLTWLALVLSDKVLMRRFLADMSQRAEQLNQSVFPGTSMPWEPERSGSPWSLERWSAVGSQGRAVLSLGPRAKDIAEVTGLAEAREPIRIFVGLVPGRSLKSAARLVLAEMDRTGAFHRSTLVLQTSAGSGWITDWSVDTVEFLTGGNCATMAMQYSFLPSALSYLVDHDTPVRASRILIEAILRRLGQMAPENRPKFYVAGESLGAYGIATSFDGLEDLLERTDGALFSGAPRFTRMLRGLTDARDAGTPARLPVVGGGRHVRFVSHPEHLRQDFSGMPYAHDWDHPRVVVAQHPSDPIVWWDQELFWRRPVWLTEPGSRGVPGPRPQRLDVFQGMRWIPFITGWQIGLDQLTSLLVPGGHGHNYHEEMLWYWDAVLGGHAAVRMDRRLALRAGAFIRRDSIRR</sequence>
<protein>
    <recommendedName>
        <fullName evidence="6">Alpha/beta-hydrolase catalytic domain-containing protein</fullName>
    </recommendedName>
</protein>
<organism evidence="4 5">
    <name type="scientific">Corynebacterium hylobatis</name>
    <dbReference type="NCBI Taxonomy" id="1859290"/>
    <lineage>
        <taxon>Bacteria</taxon>
        <taxon>Bacillati</taxon>
        <taxon>Actinomycetota</taxon>
        <taxon>Actinomycetes</taxon>
        <taxon>Mycobacteriales</taxon>
        <taxon>Corynebacteriaceae</taxon>
        <taxon>Corynebacterium</taxon>
    </lineage>
</organism>
<feature type="transmembrane region" description="Helical" evidence="1">
    <location>
        <begin position="53"/>
        <end position="72"/>
    </location>
</feature>
<feature type="transmembrane region" description="Helical" evidence="1">
    <location>
        <begin position="199"/>
        <end position="217"/>
    </location>
</feature>
<dbReference type="Proteomes" id="UP000274907">
    <property type="component" value="Unassembled WGS sequence"/>
</dbReference>
<feature type="domain" description="Alpha/beta-hydrolase N-terminal" evidence="3">
    <location>
        <begin position="67"/>
        <end position="278"/>
    </location>
</feature>
<keyword evidence="1" id="KW-0812">Transmembrane</keyword>
<evidence type="ECO:0000259" key="2">
    <source>
        <dbReference type="Pfam" id="PF10081"/>
    </source>
</evidence>
<dbReference type="OrthoDB" id="4397445at2"/>
<comment type="caution">
    <text evidence="4">The sequence shown here is derived from an EMBL/GenBank/DDBJ whole genome shotgun (WGS) entry which is preliminary data.</text>
</comment>
<dbReference type="PIRSF" id="PIRSF007542">
    <property type="entry name" value="UCP007542"/>
    <property type="match status" value="1"/>
</dbReference>
<dbReference type="InterPro" id="IPR012037">
    <property type="entry name" value="Alpha/beta-hydrolase_fam"/>
</dbReference>
<dbReference type="RefSeq" id="WP_126120023.1">
    <property type="nucleotide sequence ID" value="NZ_RXHJ01000004.1"/>
</dbReference>
<evidence type="ECO:0000259" key="3">
    <source>
        <dbReference type="Pfam" id="PF15420"/>
    </source>
</evidence>
<evidence type="ECO:0008006" key="6">
    <source>
        <dbReference type="Google" id="ProtNLM"/>
    </source>
</evidence>
<keyword evidence="1" id="KW-0472">Membrane</keyword>
<evidence type="ECO:0000256" key="1">
    <source>
        <dbReference type="SAM" id="Phobius"/>
    </source>
</evidence>
<dbReference type="Pfam" id="PF10081">
    <property type="entry name" value="Abhydrolase_9"/>
    <property type="match status" value="1"/>
</dbReference>
<gene>
    <name evidence="4" type="ORF">EAH68_03930</name>
</gene>
<accession>A0A430I0B7</accession>
<name>A0A430I0B7_9CORY</name>
<evidence type="ECO:0000313" key="5">
    <source>
        <dbReference type="Proteomes" id="UP000274907"/>
    </source>
</evidence>
<proteinExistence type="predicted"/>